<dbReference type="GO" id="GO:0051604">
    <property type="term" value="P:protein maturation"/>
    <property type="evidence" value="ECO:0007669"/>
    <property type="project" value="InterPro"/>
</dbReference>
<dbReference type="AlphaFoldDB" id="A0A4Y3TW04"/>
<dbReference type="PIRSF" id="PIRSF004761">
    <property type="entry name" value="Hydrgn_mat_HypA"/>
    <property type="match status" value="1"/>
</dbReference>
<name>A0A4Y3TW04_9PROT</name>
<evidence type="ECO:0000256" key="2">
    <source>
        <dbReference type="ARBA" id="ARBA00022723"/>
    </source>
</evidence>
<keyword evidence="2 4" id="KW-0479">Metal-binding</keyword>
<dbReference type="NCBIfam" id="TIGR00100">
    <property type="entry name" value="hypA"/>
    <property type="match status" value="1"/>
</dbReference>
<dbReference type="Pfam" id="PF01155">
    <property type="entry name" value="HypA"/>
    <property type="match status" value="1"/>
</dbReference>
<comment type="function">
    <text evidence="4">Involved in the maturation of [NiFe] hydrogenases. Required for nickel insertion into the metal center of the hydrogenase.</text>
</comment>
<feature type="binding site" evidence="4">
    <location>
        <position position="2"/>
    </location>
    <ligand>
        <name>Ni(2+)</name>
        <dbReference type="ChEBI" id="CHEBI:49786"/>
    </ligand>
</feature>
<comment type="caution">
    <text evidence="5">The sequence shown here is derived from an EMBL/GenBank/DDBJ whole genome shotgun (WGS) entry which is preliminary data.</text>
</comment>
<dbReference type="GO" id="GO:0016151">
    <property type="term" value="F:nickel cation binding"/>
    <property type="evidence" value="ECO:0007669"/>
    <property type="project" value="UniProtKB-UniRule"/>
</dbReference>
<gene>
    <name evidence="4 5" type="primary">hypA</name>
    <name evidence="5" type="ORF">APE01nite_09770</name>
</gene>
<organism evidence="5 6">
    <name type="scientific">Acetobacter peroxydans</name>
    <dbReference type="NCBI Taxonomy" id="104098"/>
    <lineage>
        <taxon>Bacteria</taxon>
        <taxon>Pseudomonadati</taxon>
        <taxon>Pseudomonadota</taxon>
        <taxon>Alphaproteobacteria</taxon>
        <taxon>Acetobacterales</taxon>
        <taxon>Acetobacteraceae</taxon>
        <taxon>Acetobacter</taxon>
    </lineage>
</organism>
<comment type="similarity">
    <text evidence="4">Belongs to the HypA/HybF family.</text>
</comment>
<feature type="binding site" evidence="4">
    <location>
        <position position="76"/>
    </location>
    <ligand>
        <name>Zn(2+)</name>
        <dbReference type="ChEBI" id="CHEBI:29105"/>
    </ligand>
</feature>
<proteinExistence type="inferred from homology"/>
<feature type="binding site" evidence="4">
    <location>
        <position position="73"/>
    </location>
    <ligand>
        <name>Zn(2+)</name>
        <dbReference type="ChEBI" id="CHEBI:29105"/>
    </ligand>
</feature>
<protein>
    <recommendedName>
        <fullName evidence="4">Hydrogenase maturation factor HypA</fullName>
    </recommendedName>
</protein>
<dbReference type="PANTHER" id="PTHR34535">
    <property type="entry name" value="HYDROGENASE MATURATION FACTOR HYPA"/>
    <property type="match status" value="1"/>
</dbReference>
<evidence type="ECO:0000313" key="6">
    <source>
        <dbReference type="Proteomes" id="UP000317730"/>
    </source>
</evidence>
<dbReference type="HAMAP" id="MF_00213">
    <property type="entry name" value="HypA_HybF"/>
    <property type="match status" value="1"/>
</dbReference>
<dbReference type="RefSeq" id="WP_141375211.1">
    <property type="nucleotide sequence ID" value="NZ_BAPL01000024.1"/>
</dbReference>
<feature type="binding site" evidence="4">
    <location>
        <position position="92"/>
    </location>
    <ligand>
        <name>Zn(2+)</name>
        <dbReference type="ChEBI" id="CHEBI:29105"/>
    </ligand>
</feature>
<evidence type="ECO:0000256" key="4">
    <source>
        <dbReference type="HAMAP-Rule" id="MF_00213"/>
    </source>
</evidence>
<feature type="binding site" evidence="4">
    <location>
        <position position="89"/>
    </location>
    <ligand>
        <name>Zn(2+)</name>
        <dbReference type="ChEBI" id="CHEBI:29105"/>
    </ligand>
</feature>
<sequence length="113" mass="12400">MHELSLCESLLDVIEDTARREGFTQVRVVRLEVGQFAGVELSALRFGFEAVKPGTIAQDARLEIEHAPGTAWCFDCEKTVTLEDRLSPCPLCGGGRVQPSGGTDIRIRDLEVL</sequence>
<evidence type="ECO:0000313" key="5">
    <source>
        <dbReference type="EMBL" id="GEB85180.1"/>
    </source>
</evidence>
<keyword evidence="3 4" id="KW-0862">Zinc</keyword>
<dbReference type="GO" id="GO:0008270">
    <property type="term" value="F:zinc ion binding"/>
    <property type="evidence" value="ECO:0007669"/>
    <property type="project" value="UniProtKB-UniRule"/>
</dbReference>
<evidence type="ECO:0000256" key="1">
    <source>
        <dbReference type="ARBA" id="ARBA00022596"/>
    </source>
</evidence>
<keyword evidence="6" id="KW-1185">Reference proteome</keyword>
<reference evidence="5 6" key="1">
    <citation type="submission" date="2019-06" db="EMBL/GenBank/DDBJ databases">
        <title>Whole genome shotgun sequence of Acetobacter peroxydans NBRC 13755.</title>
        <authorList>
            <person name="Hosoyama A."/>
            <person name="Uohara A."/>
            <person name="Ohji S."/>
            <person name="Ichikawa N."/>
        </authorList>
    </citation>
    <scope>NUCLEOTIDE SEQUENCE [LARGE SCALE GENOMIC DNA]</scope>
    <source>
        <strain evidence="5 6">NBRC 13755</strain>
    </source>
</reference>
<keyword evidence="1 4" id="KW-0533">Nickel</keyword>
<dbReference type="OrthoDB" id="288014at2"/>
<dbReference type="Proteomes" id="UP000317730">
    <property type="component" value="Unassembled WGS sequence"/>
</dbReference>
<dbReference type="EMBL" id="BJMV01000004">
    <property type="protein sequence ID" value="GEB85180.1"/>
    <property type="molecule type" value="Genomic_DNA"/>
</dbReference>
<dbReference type="Gene3D" id="3.30.2320.80">
    <property type="match status" value="1"/>
</dbReference>
<dbReference type="PANTHER" id="PTHR34535:SF3">
    <property type="entry name" value="HYDROGENASE MATURATION FACTOR HYPA"/>
    <property type="match status" value="1"/>
</dbReference>
<dbReference type="InterPro" id="IPR000688">
    <property type="entry name" value="HypA/HybF"/>
</dbReference>
<evidence type="ECO:0000256" key="3">
    <source>
        <dbReference type="ARBA" id="ARBA00022833"/>
    </source>
</evidence>
<accession>A0A4Y3TW04</accession>